<accession>A0ABU7RZ72</accession>
<dbReference type="RefSeq" id="WP_331216901.1">
    <property type="nucleotide sequence ID" value="NZ_JAZGQK010000023.1"/>
</dbReference>
<comment type="caution">
    <text evidence="2">The sequence shown here is derived from an EMBL/GenBank/DDBJ whole genome shotgun (WGS) entry which is preliminary data.</text>
</comment>
<protein>
    <submittedName>
        <fullName evidence="2">DUF1203 domain-containing protein</fullName>
    </submittedName>
</protein>
<dbReference type="InterPro" id="IPR009593">
    <property type="entry name" value="DUF1203"/>
</dbReference>
<proteinExistence type="predicted"/>
<gene>
    <name evidence="2" type="ORF">V1633_25330</name>
</gene>
<dbReference type="PIRSF" id="PIRSF034110">
    <property type="entry name" value="DUF1203"/>
    <property type="match status" value="1"/>
</dbReference>
<feature type="compositionally biased region" description="Basic and acidic residues" evidence="1">
    <location>
        <begin position="20"/>
        <end position="38"/>
    </location>
</feature>
<dbReference type="Proteomes" id="UP001332243">
    <property type="component" value="Unassembled WGS sequence"/>
</dbReference>
<keyword evidence="3" id="KW-1185">Reference proteome</keyword>
<sequence>MITTKTTAFRVRTISRSELDRVRASGRDASGHPVERQTAEGGEQLRCCLRPAEPDEPIMLFGYQPPMPASPYRETGAIYAHAEPCGGPSGSDGYPPAFRGRRQVLRAYDSRGWIRTARVHDGADPEAVISDLFTDPEVVELHSRNVAWGCYTFTVERAG</sequence>
<name>A0ABU7RZ72_9ACTN</name>
<dbReference type="Pfam" id="PF06718">
    <property type="entry name" value="DUF1203"/>
    <property type="match status" value="1"/>
</dbReference>
<organism evidence="2 3">
    <name type="scientific">Plantactinospora sonchi</name>
    <dbReference type="NCBI Taxonomy" id="1544735"/>
    <lineage>
        <taxon>Bacteria</taxon>
        <taxon>Bacillati</taxon>
        <taxon>Actinomycetota</taxon>
        <taxon>Actinomycetes</taxon>
        <taxon>Micromonosporales</taxon>
        <taxon>Micromonosporaceae</taxon>
        <taxon>Plantactinospora</taxon>
    </lineage>
</organism>
<reference evidence="2 3" key="1">
    <citation type="submission" date="2024-01" db="EMBL/GenBank/DDBJ databases">
        <title>Genome insights into Plantactinospora sonchi sp. nov.</title>
        <authorList>
            <person name="Wang L."/>
        </authorList>
    </citation>
    <scope>NUCLEOTIDE SEQUENCE [LARGE SCALE GENOMIC DNA]</scope>
    <source>
        <strain evidence="2 3">NEAU-QY2</strain>
    </source>
</reference>
<evidence type="ECO:0000256" key="1">
    <source>
        <dbReference type="SAM" id="MobiDB-lite"/>
    </source>
</evidence>
<feature type="region of interest" description="Disordered" evidence="1">
    <location>
        <begin position="20"/>
        <end position="42"/>
    </location>
</feature>
<dbReference type="EMBL" id="JAZGQK010000023">
    <property type="protein sequence ID" value="MEE6261814.1"/>
    <property type="molecule type" value="Genomic_DNA"/>
</dbReference>
<evidence type="ECO:0000313" key="3">
    <source>
        <dbReference type="Proteomes" id="UP001332243"/>
    </source>
</evidence>
<evidence type="ECO:0000313" key="2">
    <source>
        <dbReference type="EMBL" id="MEE6261814.1"/>
    </source>
</evidence>